<accession>A0A8T1DXM3</accession>
<evidence type="ECO:0000256" key="3">
    <source>
        <dbReference type="SAM" id="MobiDB-lite"/>
    </source>
</evidence>
<dbReference type="EMBL" id="RCMK01000200">
    <property type="protein sequence ID" value="KAG2944569.1"/>
    <property type="molecule type" value="Genomic_DNA"/>
</dbReference>
<comment type="caution">
    <text evidence="4">The sequence shown here is derived from an EMBL/GenBank/DDBJ whole genome shotgun (WGS) entry which is preliminary data.</text>
</comment>
<dbReference type="SUPFAM" id="SSF50978">
    <property type="entry name" value="WD40 repeat-like"/>
    <property type="match status" value="1"/>
</dbReference>
<dbReference type="Proteomes" id="UP000736787">
    <property type="component" value="Unassembled WGS sequence"/>
</dbReference>
<organism evidence="4 5">
    <name type="scientific">Phytophthora cactorum</name>
    <dbReference type="NCBI Taxonomy" id="29920"/>
    <lineage>
        <taxon>Eukaryota</taxon>
        <taxon>Sar</taxon>
        <taxon>Stramenopiles</taxon>
        <taxon>Oomycota</taxon>
        <taxon>Peronosporomycetes</taxon>
        <taxon>Peronosporales</taxon>
        <taxon>Peronosporaceae</taxon>
        <taxon>Phytophthora</taxon>
    </lineage>
</organism>
<feature type="compositionally biased region" description="Low complexity" evidence="3">
    <location>
        <begin position="24"/>
        <end position="45"/>
    </location>
</feature>
<dbReference type="InterPro" id="IPR051179">
    <property type="entry name" value="WD_repeat_multifunction"/>
</dbReference>
<name>A0A8T1DXM3_9STRA</name>
<reference evidence="4" key="1">
    <citation type="submission" date="2018-10" db="EMBL/GenBank/DDBJ databases">
        <title>Effector identification in a new, highly contiguous assembly of the strawberry crown rot pathogen Phytophthora cactorum.</title>
        <authorList>
            <person name="Armitage A.D."/>
            <person name="Nellist C.F."/>
            <person name="Bates H."/>
            <person name="Vickerstaff R.J."/>
            <person name="Harrison R.J."/>
        </authorList>
    </citation>
    <scope>NUCLEOTIDE SEQUENCE</scope>
    <source>
        <strain evidence="4">4040</strain>
    </source>
</reference>
<evidence type="ECO:0000256" key="2">
    <source>
        <dbReference type="ARBA" id="ARBA00022737"/>
    </source>
</evidence>
<keyword evidence="2" id="KW-0677">Repeat</keyword>
<dbReference type="InterPro" id="IPR015943">
    <property type="entry name" value="WD40/YVTN_repeat-like_dom_sf"/>
</dbReference>
<proteinExistence type="predicted"/>
<dbReference type="AlphaFoldDB" id="A0A8T1DXM3"/>
<feature type="region of interest" description="Disordered" evidence="3">
    <location>
        <begin position="23"/>
        <end position="49"/>
    </location>
</feature>
<keyword evidence="1" id="KW-0853">WD repeat</keyword>
<dbReference type="Gene3D" id="2.130.10.10">
    <property type="entry name" value="YVTN repeat-like/Quinoprotein amine dehydrogenase"/>
    <property type="match status" value="1"/>
</dbReference>
<protein>
    <recommendedName>
        <fullName evidence="6">WD40-repeat-containing domain</fullName>
    </recommendedName>
</protein>
<dbReference type="PANTHER" id="PTHR19857:SF21">
    <property type="entry name" value="ANAPHASE-PROMOTING COMPLEX SUBUNIT 4 WD40 DOMAIN-CONTAINING PROTEIN"/>
    <property type="match status" value="1"/>
</dbReference>
<dbReference type="VEuPathDB" id="FungiDB:PC110_g1402"/>
<evidence type="ECO:0000256" key="1">
    <source>
        <dbReference type="ARBA" id="ARBA00022574"/>
    </source>
</evidence>
<gene>
    <name evidence="4" type="ORF">PC117_g8994</name>
</gene>
<evidence type="ECO:0000313" key="4">
    <source>
        <dbReference type="EMBL" id="KAG2944569.1"/>
    </source>
</evidence>
<dbReference type="PANTHER" id="PTHR19857">
    <property type="entry name" value="MITOCHONDRIAL DIVISION PROTEIN 1-RELATED"/>
    <property type="match status" value="1"/>
</dbReference>
<evidence type="ECO:0000313" key="5">
    <source>
        <dbReference type="Proteomes" id="UP000736787"/>
    </source>
</evidence>
<evidence type="ECO:0008006" key="6">
    <source>
        <dbReference type="Google" id="ProtNLM"/>
    </source>
</evidence>
<sequence>MKRGQAPITAFFQRKQVRRISIESVNSDSDNDDVNTSVSVSTSSTQQLNDAIDPIEDASDQDESESLTVKLNATARREAREDLTGILQRRELVGCASTRQFIGGWQGPRRRRKQQLVRWALTHFQRLPMELQLAPHWERQAGAMNMESFYTSCLEFDTQGVLLAAGASNGIIALYDFDDVFHRSLNLGQKVHKEQNADKGEGEEEQKMKDEILHPIHTIFTPFEVKRIRWNPLNEDEIACSFTNRNEIYMFDLRKFPSKPHKVLKSSNQPSSGYNDLLYLPATQSTVPNSRQLKAKSASKAMNIIAGDMDGAIRMWDPRFPLRPVWSFLAGSLPINALLLSPNKQFLICGNEAGMLMTYDIQHKVVPAFGSKPVPQRKASFNIMEVIKPYLSPALIESVLISSRYGSPGIMSMRLVPQSETQVLCQLRNDWVVIIDYLYGSVVKLHTFIRGLMPREKAKADPSPSVLSMASESEYQRDFLPRSLRNSWLSCHRCAGTFLFDKSIICTGIHDVTSLNVIDLRQLRRIETTALAQKDDANEVDTAKLGNPGPPAVERLDRFRIPMDSIITAVAAHPNQHAVICGGENMRLQVMGAMADFLSAITDGCFSGSPRSSTPVDDDSILRYLTSTSPAEQTEAINLNRLRRACKWLLSQQVNTILDRLKLRRIGECAPDPDFAGVVNLMNQSVKS</sequence>
<dbReference type="InterPro" id="IPR036322">
    <property type="entry name" value="WD40_repeat_dom_sf"/>
</dbReference>